<feature type="region of interest" description="Disordered" evidence="1">
    <location>
        <begin position="25"/>
        <end position="64"/>
    </location>
</feature>
<protein>
    <recommendedName>
        <fullName evidence="3">Zinc-ribbon domain-containing protein</fullName>
    </recommendedName>
</protein>
<organism evidence="4">
    <name type="scientific">hydrocarbon metagenome</name>
    <dbReference type="NCBI Taxonomy" id="938273"/>
    <lineage>
        <taxon>unclassified sequences</taxon>
        <taxon>metagenomes</taxon>
        <taxon>ecological metagenomes</taxon>
    </lineage>
</organism>
<evidence type="ECO:0000313" key="4">
    <source>
        <dbReference type="EMBL" id="KUG28474.1"/>
    </source>
</evidence>
<gene>
    <name evidence="4" type="ORF">ASZ90_001645</name>
</gene>
<keyword evidence="2" id="KW-0472">Membrane</keyword>
<feature type="compositionally biased region" description="Low complexity" evidence="1">
    <location>
        <begin position="34"/>
        <end position="48"/>
    </location>
</feature>
<keyword evidence="2" id="KW-0812">Transmembrane</keyword>
<name>A0A0W8G5R2_9ZZZZ</name>
<reference evidence="4" key="1">
    <citation type="journal article" date="2015" name="Proc. Natl. Acad. Sci. U.S.A.">
        <title>Networks of energetic and metabolic interactions define dynamics in microbial communities.</title>
        <authorList>
            <person name="Embree M."/>
            <person name="Liu J.K."/>
            <person name="Al-Bassam M.M."/>
            <person name="Zengler K."/>
        </authorList>
    </citation>
    <scope>NUCLEOTIDE SEQUENCE</scope>
</reference>
<feature type="transmembrane region" description="Helical" evidence="2">
    <location>
        <begin position="87"/>
        <end position="112"/>
    </location>
</feature>
<accession>A0A0W8G5R2</accession>
<sequence>MICNRCGAENDDGLRFCLACGHKLRSRERGEPESPGGDAPAGDSPAGSPGEGRDGEGQGPGSGASLEKRLFLSALGGGRTPMWRGLALAWILALMLGGAAVWLIAAGVYWPLYPLTGLAALLAWRRKL</sequence>
<evidence type="ECO:0000256" key="1">
    <source>
        <dbReference type="SAM" id="MobiDB-lite"/>
    </source>
</evidence>
<feature type="domain" description="Zinc-ribbon" evidence="3">
    <location>
        <begin position="3"/>
        <end position="24"/>
    </location>
</feature>
<proteinExistence type="predicted"/>
<dbReference type="AlphaFoldDB" id="A0A0W8G5R2"/>
<dbReference type="InterPro" id="IPR026870">
    <property type="entry name" value="Zinc_ribbon_dom"/>
</dbReference>
<keyword evidence="2" id="KW-1133">Transmembrane helix</keyword>
<dbReference type="EMBL" id="LNQE01000216">
    <property type="protein sequence ID" value="KUG28474.1"/>
    <property type="molecule type" value="Genomic_DNA"/>
</dbReference>
<evidence type="ECO:0000256" key="2">
    <source>
        <dbReference type="SAM" id="Phobius"/>
    </source>
</evidence>
<dbReference type="Pfam" id="PF13240">
    <property type="entry name" value="Zn_Ribbon_1"/>
    <property type="match status" value="1"/>
</dbReference>
<evidence type="ECO:0000259" key="3">
    <source>
        <dbReference type="Pfam" id="PF13240"/>
    </source>
</evidence>
<comment type="caution">
    <text evidence="4">The sequence shown here is derived from an EMBL/GenBank/DDBJ whole genome shotgun (WGS) entry which is preliminary data.</text>
</comment>